<protein>
    <submittedName>
        <fullName evidence="1">Uncharacterized protein</fullName>
    </submittedName>
</protein>
<accession>X1DBK2</accession>
<name>X1DBK2_9ZZZZ</name>
<organism evidence="1">
    <name type="scientific">marine sediment metagenome</name>
    <dbReference type="NCBI Taxonomy" id="412755"/>
    <lineage>
        <taxon>unclassified sequences</taxon>
        <taxon>metagenomes</taxon>
        <taxon>ecological metagenomes</taxon>
    </lineage>
</organism>
<dbReference type="EMBL" id="BART01033272">
    <property type="protein sequence ID" value="GAH18151.1"/>
    <property type="molecule type" value="Genomic_DNA"/>
</dbReference>
<evidence type="ECO:0000313" key="1">
    <source>
        <dbReference type="EMBL" id="GAH18151.1"/>
    </source>
</evidence>
<feature type="non-terminal residue" evidence="1">
    <location>
        <position position="65"/>
    </location>
</feature>
<gene>
    <name evidence="1" type="ORF">S01H4_57244</name>
</gene>
<comment type="caution">
    <text evidence="1">The sequence shown here is derived from an EMBL/GenBank/DDBJ whole genome shotgun (WGS) entry which is preliminary data.</text>
</comment>
<proteinExistence type="predicted"/>
<reference evidence="1" key="1">
    <citation type="journal article" date="2014" name="Front. Microbiol.">
        <title>High frequency of phylogenetically diverse reductive dehalogenase-homologous genes in deep subseafloor sedimentary metagenomes.</title>
        <authorList>
            <person name="Kawai M."/>
            <person name="Futagami T."/>
            <person name="Toyoda A."/>
            <person name="Takaki Y."/>
            <person name="Nishi S."/>
            <person name="Hori S."/>
            <person name="Arai W."/>
            <person name="Tsubouchi T."/>
            <person name="Morono Y."/>
            <person name="Uchiyama I."/>
            <person name="Ito T."/>
            <person name="Fujiyama A."/>
            <person name="Inagaki F."/>
            <person name="Takami H."/>
        </authorList>
    </citation>
    <scope>NUCLEOTIDE SEQUENCE</scope>
    <source>
        <strain evidence="1">Expedition CK06-06</strain>
    </source>
</reference>
<dbReference type="AlphaFoldDB" id="X1DBK2"/>
<sequence length="65" mass="7389">MSGLPAGPNCPPDLIKMQSFRIGDEPNRMDDLFDSINLFPSFVGMRRDDAIRKLEEMGYKNIEVV</sequence>